<reference evidence="1" key="1">
    <citation type="submission" date="2024-05" db="EMBL/GenBank/DDBJ databases">
        <title>Planctomycetes of the genus Singulisphaera possess chitinolytic capabilities.</title>
        <authorList>
            <person name="Ivanova A."/>
        </authorList>
    </citation>
    <scope>NUCLEOTIDE SEQUENCE</scope>
    <source>
        <strain evidence="1">Ch08T</strain>
    </source>
</reference>
<gene>
    <name evidence="1" type="ORF">V5E97_24075</name>
</gene>
<sequence>MPEPEMAGLMTGFFPFHTSTIEDSLDRLLGRFSGDRNAPLTPGQTAGRVMAALTVSAAVLAVESAARGRWARAKGGQRAKRIGIVYFPGLPSCGAKYRDD</sequence>
<evidence type="ECO:0000313" key="1">
    <source>
        <dbReference type="EMBL" id="XBH01423.1"/>
    </source>
</evidence>
<accession>A0AAU7C8E9</accession>
<dbReference type="EMBL" id="CP155447">
    <property type="protein sequence ID" value="XBH01423.1"/>
    <property type="molecule type" value="Genomic_DNA"/>
</dbReference>
<organism evidence="1">
    <name type="scientific">Singulisphaera sp. Ch08</name>
    <dbReference type="NCBI Taxonomy" id="3120278"/>
    <lineage>
        <taxon>Bacteria</taxon>
        <taxon>Pseudomonadati</taxon>
        <taxon>Planctomycetota</taxon>
        <taxon>Planctomycetia</taxon>
        <taxon>Isosphaerales</taxon>
        <taxon>Isosphaeraceae</taxon>
        <taxon>Singulisphaera</taxon>
    </lineage>
</organism>
<dbReference type="RefSeq" id="WP_406694127.1">
    <property type="nucleotide sequence ID" value="NZ_CP155447.1"/>
</dbReference>
<protein>
    <submittedName>
        <fullName evidence="1">Uncharacterized protein</fullName>
    </submittedName>
</protein>
<proteinExistence type="predicted"/>
<name>A0AAU7C8E9_9BACT</name>
<dbReference type="AlphaFoldDB" id="A0AAU7C8E9"/>